<comment type="similarity">
    <text evidence="1 4">Belongs to the glycosyl hydrolase 1 family.</text>
</comment>
<proteinExistence type="inferred from homology"/>
<dbReference type="PANTHER" id="PTHR10353">
    <property type="entry name" value="GLYCOSYL HYDROLASE"/>
    <property type="match status" value="1"/>
</dbReference>
<keyword evidence="5" id="KW-0472">Membrane</keyword>
<evidence type="ECO:0000256" key="5">
    <source>
        <dbReference type="SAM" id="Phobius"/>
    </source>
</evidence>
<dbReference type="Proteomes" id="UP001162060">
    <property type="component" value="Unassembled WGS sequence"/>
</dbReference>
<organism evidence="7 8">
    <name type="scientific">Peronospora matthiolae</name>
    <dbReference type="NCBI Taxonomy" id="2874970"/>
    <lineage>
        <taxon>Eukaryota</taxon>
        <taxon>Sar</taxon>
        <taxon>Stramenopiles</taxon>
        <taxon>Oomycota</taxon>
        <taxon>Peronosporomycetes</taxon>
        <taxon>Peronosporales</taxon>
        <taxon>Peronosporaceae</taxon>
        <taxon>Peronospora</taxon>
    </lineage>
</organism>
<evidence type="ECO:0000256" key="2">
    <source>
        <dbReference type="ARBA" id="ARBA00022801"/>
    </source>
</evidence>
<keyword evidence="5" id="KW-1133">Transmembrane helix</keyword>
<protein>
    <recommendedName>
        <fullName evidence="9">Glycoside hydrolase</fullName>
    </recommendedName>
</protein>
<feature type="signal peptide" evidence="6">
    <location>
        <begin position="1"/>
        <end position="24"/>
    </location>
</feature>
<sequence length="550" mass="60830">MLLLLLGMFWTLCLVLSPFSGVLSAPSTARCFPSSFLFGATLDKYNVSSHGSSTQFTNEFGCFPLDVTKDDLIQRFSQEGHLMSDLGLSSVQFSISWTRVMRWNAATGRMERNPQGLALYRVLLDDLRARGLEPIVTLYESTLPSALQTSLAEPSGWLNPAIVAHFGDFAQLVFEEFGRHVKYWATFNEPWTLIKNGDYSYENLSNGVNSSLTDANEVVVHHVLLAHARAVASFRDLKRGNSSGVAAGARIGMILNAERGYPVDEPTIPFSLDWFLTPLVTGDYSKSMRRRAGDRQLPRFSSEEAALVKGSYDVMMFNGFNLQRGRAGEQEIDDTRASSGASLSSTTSTKFLDLDGHLDDYFNTIKWLHEKDPLMEILLTDNGSCASGESSTLDQLHLFQSLVERVYKATVEDDIPIIGFPAWSFAAINDRDACKLHSTSLSTKGLHHVPCPAARWFAHLFTTKCLDGWENETMAMDFSIEEKEASDGNVQDLESDGKDVVVPLSLGEVAVLIVIGVVVLVVISCEVMRELHLSSQGLPEELQVLITIED</sequence>
<name>A0AAV1TKJ8_9STRA</name>
<dbReference type="InterPro" id="IPR017853">
    <property type="entry name" value="GH"/>
</dbReference>
<evidence type="ECO:0000313" key="8">
    <source>
        <dbReference type="Proteomes" id="UP001162060"/>
    </source>
</evidence>
<evidence type="ECO:0000256" key="3">
    <source>
        <dbReference type="ARBA" id="ARBA00023295"/>
    </source>
</evidence>
<accession>A0AAV1TKJ8</accession>
<dbReference type="SUPFAM" id="SSF51445">
    <property type="entry name" value="(Trans)glycosidases"/>
    <property type="match status" value="1"/>
</dbReference>
<feature type="chain" id="PRO_5043550439" description="Glycoside hydrolase" evidence="6">
    <location>
        <begin position="25"/>
        <end position="550"/>
    </location>
</feature>
<dbReference type="AlphaFoldDB" id="A0AAV1TKJ8"/>
<dbReference type="GO" id="GO:0008422">
    <property type="term" value="F:beta-glucosidase activity"/>
    <property type="evidence" value="ECO:0007669"/>
    <property type="project" value="TreeGrafter"/>
</dbReference>
<evidence type="ECO:0000256" key="1">
    <source>
        <dbReference type="ARBA" id="ARBA00010838"/>
    </source>
</evidence>
<feature type="transmembrane region" description="Helical" evidence="5">
    <location>
        <begin position="500"/>
        <end position="523"/>
    </location>
</feature>
<dbReference type="PANTHER" id="PTHR10353:SF36">
    <property type="entry name" value="LP05116P"/>
    <property type="match status" value="1"/>
</dbReference>
<evidence type="ECO:0008006" key="9">
    <source>
        <dbReference type="Google" id="ProtNLM"/>
    </source>
</evidence>
<dbReference type="EMBL" id="CAKLBY020000066">
    <property type="protein sequence ID" value="CAK7922948.1"/>
    <property type="molecule type" value="Genomic_DNA"/>
</dbReference>
<dbReference type="Pfam" id="PF00232">
    <property type="entry name" value="Glyco_hydro_1"/>
    <property type="match status" value="1"/>
</dbReference>
<keyword evidence="3" id="KW-0326">Glycosidase</keyword>
<evidence type="ECO:0000313" key="7">
    <source>
        <dbReference type="EMBL" id="CAK7922948.1"/>
    </source>
</evidence>
<evidence type="ECO:0000256" key="4">
    <source>
        <dbReference type="RuleBase" id="RU003690"/>
    </source>
</evidence>
<keyword evidence="2" id="KW-0378">Hydrolase</keyword>
<reference evidence="7" key="1">
    <citation type="submission" date="2024-01" db="EMBL/GenBank/DDBJ databases">
        <authorList>
            <person name="Webb A."/>
        </authorList>
    </citation>
    <scope>NUCLEOTIDE SEQUENCE</scope>
    <source>
        <strain evidence="7">Pm1</strain>
    </source>
</reference>
<comment type="caution">
    <text evidence="7">The sequence shown here is derived from an EMBL/GenBank/DDBJ whole genome shotgun (WGS) entry which is preliminary data.</text>
</comment>
<evidence type="ECO:0000256" key="6">
    <source>
        <dbReference type="SAM" id="SignalP"/>
    </source>
</evidence>
<keyword evidence="6" id="KW-0732">Signal</keyword>
<keyword evidence="5" id="KW-0812">Transmembrane</keyword>
<dbReference type="Gene3D" id="3.20.20.80">
    <property type="entry name" value="Glycosidases"/>
    <property type="match status" value="1"/>
</dbReference>
<dbReference type="InterPro" id="IPR001360">
    <property type="entry name" value="Glyco_hydro_1"/>
</dbReference>
<dbReference type="GO" id="GO:0005975">
    <property type="term" value="P:carbohydrate metabolic process"/>
    <property type="evidence" value="ECO:0007669"/>
    <property type="project" value="InterPro"/>
</dbReference>
<gene>
    <name evidence="7" type="ORF">PM001_LOCUS8119</name>
</gene>